<feature type="binding site" evidence="9">
    <location>
        <position position="163"/>
    </location>
    <ligand>
        <name>S-adenosyl-L-methionine</name>
        <dbReference type="ChEBI" id="CHEBI:59789"/>
    </ligand>
</feature>
<dbReference type="PANTHER" id="PTHR10882:SF0">
    <property type="entry name" value="DIPHTHINE METHYL ESTER SYNTHASE"/>
    <property type="match status" value="1"/>
</dbReference>
<protein>
    <recommendedName>
        <fullName evidence="4">diphthine methyl ester synthase</fullName>
        <ecNumber evidence="4">2.1.1.314</ecNumber>
    </recommendedName>
</protein>
<dbReference type="OrthoDB" id="2516at2759"/>
<dbReference type="InterPro" id="IPR014776">
    <property type="entry name" value="4pyrrole_Mease_sub2"/>
</dbReference>
<comment type="similarity">
    <text evidence="3">Belongs to the diphthine synthase family.</text>
</comment>
<dbReference type="GO" id="GO:0141133">
    <property type="term" value="F:diphthine methyl ester synthase activity"/>
    <property type="evidence" value="ECO:0007669"/>
    <property type="project" value="UniProtKB-EC"/>
</dbReference>
<dbReference type="InterPro" id="IPR000878">
    <property type="entry name" value="4pyrrol_Mease"/>
</dbReference>
<keyword evidence="5" id="KW-0489">Methyltransferase</keyword>
<dbReference type="FunFam" id="3.30.950.10:FF:000004">
    <property type="entry name" value="Diphthine synthase putative"/>
    <property type="match status" value="1"/>
</dbReference>
<dbReference type="Gene3D" id="3.40.1010.10">
    <property type="entry name" value="Cobalt-precorrin-4 Transmethylase, Domain 1"/>
    <property type="match status" value="1"/>
</dbReference>
<dbReference type="HAMAP" id="MF_01084">
    <property type="entry name" value="Diphthine_synth"/>
    <property type="match status" value="1"/>
</dbReference>
<comment type="pathway">
    <text evidence="2">Protein modification; peptidyl-diphthamide biosynthesis.</text>
</comment>
<feature type="binding site" evidence="9">
    <location>
        <position position="246"/>
    </location>
    <ligand>
        <name>S-adenosyl-L-methionine</name>
        <dbReference type="ChEBI" id="CHEBI:59789"/>
    </ligand>
</feature>
<comment type="function">
    <text evidence="1">S-adenosyl-L-methionine-dependent methyltransferase that catalyzes four methylations of the modified target histidine residue in translation elongation factor 2 (EF-2), to form an intermediate called diphthine methyl ester. The four successive methylation reactions represent the second step of diphthamide biosynthesis.</text>
</comment>
<feature type="binding site" evidence="9">
    <location>
        <position position="9"/>
    </location>
    <ligand>
        <name>S-adenosyl-L-methionine</name>
        <dbReference type="ChEBI" id="CHEBI:59789"/>
    </ligand>
</feature>
<evidence type="ECO:0000256" key="4">
    <source>
        <dbReference type="ARBA" id="ARBA00011927"/>
    </source>
</evidence>
<dbReference type="AlphaFoldDB" id="A0A1Y1I3P3"/>
<evidence type="ECO:0000256" key="8">
    <source>
        <dbReference type="ARBA" id="ARBA00048752"/>
    </source>
</evidence>
<dbReference type="STRING" id="105231.A0A1Y1I3P3"/>
<reference evidence="11 12" key="1">
    <citation type="journal article" date="2014" name="Nat. Commun.">
        <title>Klebsormidium flaccidum genome reveals primary factors for plant terrestrial adaptation.</title>
        <authorList>
            <person name="Hori K."/>
            <person name="Maruyama F."/>
            <person name="Fujisawa T."/>
            <person name="Togashi T."/>
            <person name="Yamamoto N."/>
            <person name="Seo M."/>
            <person name="Sato S."/>
            <person name="Yamada T."/>
            <person name="Mori H."/>
            <person name="Tajima N."/>
            <person name="Moriyama T."/>
            <person name="Ikeuchi M."/>
            <person name="Watanabe M."/>
            <person name="Wada H."/>
            <person name="Kobayashi K."/>
            <person name="Saito M."/>
            <person name="Masuda T."/>
            <person name="Sasaki-Sekimoto Y."/>
            <person name="Mashiguchi K."/>
            <person name="Awai K."/>
            <person name="Shimojima M."/>
            <person name="Masuda S."/>
            <person name="Iwai M."/>
            <person name="Nobusawa T."/>
            <person name="Narise T."/>
            <person name="Kondo S."/>
            <person name="Saito H."/>
            <person name="Sato R."/>
            <person name="Murakawa M."/>
            <person name="Ihara Y."/>
            <person name="Oshima-Yamada Y."/>
            <person name="Ohtaka K."/>
            <person name="Satoh M."/>
            <person name="Sonobe K."/>
            <person name="Ishii M."/>
            <person name="Ohtani R."/>
            <person name="Kanamori-Sato M."/>
            <person name="Honoki R."/>
            <person name="Miyazaki D."/>
            <person name="Mochizuki H."/>
            <person name="Umetsu J."/>
            <person name="Higashi K."/>
            <person name="Shibata D."/>
            <person name="Kamiya Y."/>
            <person name="Sato N."/>
            <person name="Nakamura Y."/>
            <person name="Tabata S."/>
            <person name="Ida S."/>
            <person name="Kurokawa K."/>
            <person name="Ohta H."/>
        </authorList>
    </citation>
    <scope>NUCLEOTIDE SEQUENCE [LARGE SCALE GENOMIC DNA]</scope>
    <source>
        <strain evidence="11 12">NIES-2285</strain>
    </source>
</reference>
<evidence type="ECO:0000256" key="7">
    <source>
        <dbReference type="ARBA" id="ARBA00022691"/>
    </source>
</evidence>
<feature type="domain" description="Tetrapyrrole methylase" evidence="10">
    <location>
        <begin position="1"/>
        <end position="236"/>
    </location>
</feature>
<dbReference type="Proteomes" id="UP000054558">
    <property type="component" value="Unassembled WGS sequence"/>
</dbReference>
<dbReference type="InterPro" id="IPR035996">
    <property type="entry name" value="4pyrrol_Methylase_sf"/>
</dbReference>
<dbReference type="PIRSF" id="PIRSF036432">
    <property type="entry name" value="Diphthine_synth"/>
    <property type="match status" value="1"/>
</dbReference>
<feature type="binding site" evidence="9">
    <location>
        <position position="87"/>
    </location>
    <ligand>
        <name>S-adenosyl-L-methionine</name>
        <dbReference type="ChEBI" id="CHEBI:59789"/>
    </ligand>
</feature>
<dbReference type="EMBL" id="DF237070">
    <property type="protein sequence ID" value="GAQ82718.1"/>
    <property type="molecule type" value="Genomic_DNA"/>
</dbReference>
<dbReference type="InterPro" id="IPR014777">
    <property type="entry name" value="4pyrrole_Mease_sub1"/>
</dbReference>
<evidence type="ECO:0000256" key="3">
    <source>
        <dbReference type="ARBA" id="ARBA00006729"/>
    </source>
</evidence>
<dbReference type="UniPathway" id="UPA00559"/>
<keyword evidence="12" id="KW-1185">Reference proteome</keyword>
<dbReference type="CDD" id="cd11647">
    <property type="entry name" value="DHP5_DphB"/>
    <property type="match status" value="1"/>
</dbReference>
<dbReference type="GO" id="GO:0032259">
    <property type="term" value="P:methylation"/>
    <property type="evidence" value="ECO:0007669"/>
    <property type="project" value="UniProtKB-KW"/>
</dbReference>
<evidence type="ECO:0000313" key="11">
    <source>
        <dbReference type="EMBL" id="GAQ82718.1"/>
    </source>
</evidence>
<sequence>MLYLIGLGLGDEKDISLRGLEAVKRCENVYLEAYTSILLVEKSKLEALYGREVIVADREMVEQGVESILEQAKTMEVAFLVVGDPFGATTHSDLQMRAKQLGVTVKVIHNASIMNAIGACGLQLYRFGETISIPFFTDTWRPDSFYDKIKKNRDMGLHTLCLLDIRVKEPCFEALARGKKVYEPPRYMSVNTAVEQLLDIEDRRKEGVYGRETTAVGVARIGTDSQCIISGTLEELLTVDYGPPLHSLVVPGELHVMEQELLATFACNESTPRIQKDLIIDEEDEEP</sequence>
<keyword evidence="7 9" id="KW-0949">S-adenosyl-L-methionine</keyword>
<dbReference type="OMA" id="HNASIMS"/>
<keyword evidence="6" id="KW-0808">Transferase</keyword>
<dbReference type="EC" id="2.1.1.314" evidence="4"/>
<gene>
    <name evidence="11" type="ORF">KFL_001210120</name>
</gene>
<dbReference type="GO" id="GO:0017183">
    <property type="term" value="P:protein histidyl modification to diphthamide"/>
    <property type="evidence" value="ECO:0007669"/>
    <property type="project" value="UniProtKB-UniPathway"/>
</dbReference>
<dbReference type="NCBIfam" id="TIGR00522">
    <property type="entry name" value="dph5"/>
    <property type="match status" value="1"/>
</dbReference>
<evidence type="ECO:0000259" key="10">
    <source>
        <dbReference type="Pfam" id="PF00590"/>
    </source>
</evidence>
<evidence type="ECO:0000256" key="6">
    <source>
        <dbReference type="ARBA" id="ARBA00022679"/>
    </source>
</evidence>
<comment type="catalytic activity">
    <reaction evidence="8">
        <text>2-[(3S)-amino-3-carboxypropyl]-L-histidyl-[translation elongation factor 2] + 4 S-adenosyl-L-methionine = diphthine methyl ester-[translation elongation factor 2] + 4 S-adenosyl-L-homocysteine + 3 H(+)</text>
        <dbReference type="Rhea" id="RHEA:42652"/>
        <dbReference type="Rhea" id="RHEA-COMP:9749"/>
        <dbReference type="Rhea" id="RHEA-COMP:10173"/>
        <dbReference type="ChEBI" id="CHEBI:15378"/>
        <dbReference type="ChEBI" id="CHEBI:57856"/>
        <dbReference type="ChEBI" id="CHEBI:59789"/>
        <dbReference type="ChEBI" id="CHEBI:73995"/>
        <dbReference type="ChEBI" id="CHEBI:79005"/>
        <dbReference type="EC" id="2.1.1.314"/>
    </reaction>
</comment>
<proteinExistence type="inferred from homology"/>
<dbReference type="Pfam" id="PF00590">
    <property type="entry name" value="TP_methylase"/>
    <property type="match status" value="1"/>
</dbReference>
<evidence type="ECO:0000313" key="12">
    <source>
        <dbReference type="Proteomes" id="UP000054558"/>
    </source>
</evidence>
<feature type="binding site" evidence="9">
    <location>
        <position position="84"/>
    </location>
    <ligand>
        <name>S-adenosyl-L-methionine</name>
        <dbReference type="ChEBI" id="CHEBI:59789"/>
    </ligand>
</feature>
<evidence type="ECO:0000256" key="1">
    <source>
        <dbReference type="ARBA" id="ARBA00004006"/>
    </source>
</evidence>
<evidence type="ECO:0000256" key="9">
    <source>
        <dbReference type="PIRSR" id="PIRSR036432-1"/>
    </source>
</evidence>
<feature type="binding site" evidence="9">
    <location>
        <begin position="112"/>
        <end position="113"/>
    </location>
    <ligand>
        <name>S-adenosyl-L-methionine</name>
        <dbReference type="ChEBI" id="CHEBI:59789"/>
    </ligand>
</feature>
<evidence type="ECO:0000256" key="2">
    <source>
        <dbReference type="ARBA" id="ARBA00005156"/>
    </source>
</evidence>
<dbReference type="SUPFAM" id="SSF53790">
    <property type="entry name" value="Tetrapyrrole methylase"/>
    <property type="match status" value="1"/>
</dbReference>
<dbReference type="FunFam" id="3.40.1010.10:FF:000004">
    <property type="entry name" value="Putative diphthine synthase"/>
    <property type="match status" value="1"/>
</dbReference>
<name>A0A1Y1I3P3_KLENI</name>
<accession>A0A1Y1I3P3</accession>
<organism evidence="11 12">
    <name type="scientific">Klebsormidium nitens</name>
    <name type="common">Green alga</name>
    <name type="synonym">Ulothrix nitens</name>
    <dbReference type="NCBI Taxonomy" id="105231"/>
    <lineage>
        <taxon>Eukaryota</taxon>
        <taxon>Viridiplantae</taxon>
        <taxon>Streptophyta</taxon>
        <taxon>Klebsormidiophyceae</taxon>
        <taxon>Klebsormidiales</taxon>
        <taxon>Klebsormidiaceae</taxon>
        <taxon>Klebsormidium</taxon>
    </lineage>
</organism>
<dbReference type="PANTHER" id="PTHR10882">
    <property type="entry name" value="DIPHTHINE SYNTHASE"/>
    <property type="match status" value="1"/>
</dbReference>
<dbReference type="InterPro" id="IPR004551">
    <property type="entry name" value="Dphthn_synthase"/>
</dbReference>
<evidence type="ECO:0000256" key="5">
    <source>
        <dbReference type="ARBA" id="ARBA00022603"/>
    </source>
</evidence>
<dbReference type="Gene3D" id="3.30.950.10">
    <property type="entry name" value="Methyltransferase, Cobalt-precorrin-4 Transmethylase, Domain 2"/>
    <property type="match status" value="1"/>
</dbReference>